<evidence type="ECO:0000313" key="3">
    <source>
        <dbReference type="EMBL" id="KYD24575.1"/>
    </source>
</evidence>
<dbReference type="AlphaFoldDB" id="A0A150MJV0"/>
<sequence length="198" mass="22636">MLWIVIEVIVSLILAVAGALLGDGYKDPMYTYWLCVIMLYSIIMGVLLKKVDSQENEIKILKDKLSALMITKRTNGEQTFDIAIYPKCSDSLFQTNRSIPMEIIINAPYPCNKAPDIKLVSNKQMIVKVNRNTVSFNKFADNYEYFLPSDGYSAIYRSNTFFKYELELTFNTPGEYTIKPFVGTDGLNSMVQQTFNIR</sequence>
<reference evidence="3 4" key="1">
    <citation type="submission" date="2016-01" db="EMBL/GenBank/DDBJ databases">
        <title>Draft Genome Sequences of Seven Thermophilic Sporeformers Isolated from Foods.</title>
        <authorList>
            <person name="Berendsen E.M."/>
            <person name="Wells-Bennik M.H."/>
            <person name="Krawcyk A.O."/>
            <person name="De Jong A."/>
            <person name="Holsappel S."/>
            <person name="Eijlander R.T."/>
            <person name="Kuipers O.P."/>
        </authorList>
    </citation>
    <scope>NUCLEOTIDE SEQUENCE [LARGE SCALE GENOMIC DNA]</scope>
    <source>
        <strain evidence="3 4">B4110</strain>
    </source>
</reference>
<evidence type="ECO:0000256" key="2">
    <source>
        <dbReference type="SAM" id="Phobius"/>
    </source>
</evidence>
<dbReference type="PATRIC" id="fig|153151.4.peg.1246"/>
<gene>
    <name evidence="3" type="ORF">B4110_0583</name>
</gene>
<dbReference type="EMBL" id="LQYW01000149">
    <property type="protein sequence ID" value="KYD24575.1"/>
    <property type="molecule type" value="Genomic_DNA"/>
</dbReference>
<keyword evidence="2" id="KW-0812">Transmembrane</keyword>
<keyword evidence="1" id="KW-0175">Coiled coil</keyword>
<proteinExistence type="predicted"/>
<keyword evidence="2" id="KW-1133">Transmembrane helix</keyword>
<protein>
    <submittedName>
        <fullName evidence="3">Uncharacterized protein</fullName>
    </submittedName>
</protein>
<dbReference type="RefSeq" id="WP_062678859.1">
    <property type="nucleotide sequence ID" value="NZ_LQYW01000149.1"/>
</dbReference>
<organism evidence="3 4">
    <name type="scientific">Parageobacillus toebii</name>
    <dbReference type="NCBI Taxonomy" id="153151"/>
    <lineage>
        <taxon>Bacteria</taxon>
        <taxon>Bacillati</taxon>
        <taxon>Bacillota</taxon>
        <taxon>Bacilli</taxon>
        <taxon>Bacillales</taxon>
        <taxon>Anoxybacillaceae</taxon>
        <taxon>Parageobacillus</taxon>
    </lineage>
</organism>
<comment type="caution">
    <text evidence="3">The sequence shown here is derived from an EMBL/GenBank/DDBJ whole genome shotgun (WGS) entry which is preliminary data.</text>
</comment>
<accession>A0A150MJV0</accession>
<name>A0A150MJV0_9BACL</name>
<keyword evidence="2" id="KW-0472">Membrane</keyword>
<evidence type="ECO:0000313" key="4">
    <source>
        <dbReference type="Proteomes" id="UP000075324"/>
    </source>
</evidence>
<feature type="transmembrane region" description="Helical" evidence="2">
    <location>
        <begin position="29"/>
        <end position="48"/>
    </location>
</feature>
<feature type="coiled-coil region" evidence="1">
    <location>
        <begin position="44"/>
        <end position="71"/>
    </location>
</feature>
<dbReference type="Proteomes" id="UP000075324">
    <property type="component" value="Unassembled WGS sequence"/>
</dbReference>
<evidence type="ECO:0000256" key="1">
    <source>
        <dbReference type="SAM" id="Coils"/>
    </source>
</evidence>